<dbReference type="InterPro" id="IPR005135">
    <property type="entry name" value="Endo/exonuclease/phosphatase"/>
</dbReference>
<evidence type="ECO:0000259" key="1">
    <source>
        <dbReference type="Pfam" id="PF03372"/>
    </source>
</evidence>
<dbReference type="Pfam" id="PF03372">
    <property type="entry name" value="Exo_endo_phos"/>
    <property type="match status" value="1"/>
</dbReference>
<name>A0A8S1JML8_PARPR</name>
<dbReference type="FunFam" id="3.60.10.10:FF:000184">
    <property type="entry name" value="CCR4-NOT transcription complex, subunit 6-like protein"/>
    <property type="match status" value="1"/>
</dbReference>
<dbReference type="InterPro" id="IPR050410">
    <property type="entry name" value="CCR4/nocturin_mRNA_transcr"/>
</dbReference>
<dbReference type="Proteomes" id="UP000688137">
    <property type="component" value="Unassembled WGS sequence"/>
</dbReference>
<accession>A0A8S1JML8</accession>
<feature type="domain" description="Endonuclease/exonuclease/phosphatase" evidence="1">
    <location>
        <begin position="37"/>
        <end position="315"/>
    </location>
</feature>
<organism evidence="2 3">
    <name type="scientific">Paramecium primaurelia</name>
    <dbReference type="NCBI Taxonomy" id="5886"/>
    <lineage>
        <taxon>Eukaryota</taxon>
        <taxon>Sar</taxon>
        <taxon>Alveolata</taxon>
        <taxon>Ciliophora</taxon>
        <taxon>Intramacronucleata</taxon>
        <taxon>Oligohymenophorea</taxon>
        <taxon>Peniculida</taxon>
        <taxon>Parameciidae</taxon>
        <taxon>Paramecium</taxon>
    </lineage>
</organism>
<dbReference type="GO" id="GO:0000175">
    <property type="term" value="F:3'-5'-RNA exonuclease activity"/>
    <property type="evidence" value="ECO:0007669"/>
    <property type="project" value="TreeGrafter"/>
</dbReference>
<comment type="caution">
    <text evidence="2">The sequence shown here is derived from an EMBL/GenBank/DDBJ whole genome shotgun (WGS) entry which is preliminary data.</text>
</comment>
<sequence>MGQIINSIQKKPSNNLTMQNEYQPEFINFRHAISILSYNILAAIYCEQSQFGYAHNQYLKFTNRSTKIIEQLKIFNVDIFCLQEVDNIEFYQEHIKKLNYEFCYVQRPQRPDGCLIAFKIEKFKLLKYSEYSLDKMALNYGLPLQYQRQNVFQIVRLEHILTKKQLVIGNIHTFWNPNQDDLKFFQIVQFVQKMEAEKESDDQILIFCGDLNSLPHSNPIQYIQKNKPIVERIEKSSNQIKIQKEIFEHYGPPKLNWQSAYHPFPKFTNYTKDFKGCIDYIFYHNANVEKILRLPEESLLQQEVALPNRNFPSDHLPILAYFDFHY</sequence>
<reference evidence="2" key="1">
    <citation type="submission" date="2021-01" db="EMBL/GenBank/DDBJ databases">
        <authorList>
            <consortium name="Genoscope - CEA"/>
            <person name="William W."/>
        </authorList>
    </citation>
    <scope>NUCLEOTIDE SEQUENCE</scope>
</reference>
<protein>
    <recommendedName>
        <fullName evidence="1">Endonuclease/exonuclease/phosphatase domain-containing protein</fullName>
    </recommendedName>
</protein>
<evidence type="ECO:0000313" key="2">
    <source>
        <dbReference type="EMBL" id="CAD8043384.1"/>
    </source>
</evidence>
<dbReference type="PANTHER" id="PTHR12121:SF68">
    <property type="entry name" value="CARBON CATABOLITE REPRESSOR PROTEIN 4 HOMOLOG 4-RELATED"/>
    <property type="match status" value="1"/>
</dbReference>
<evidence type="ECO:0000313" key="3">
    <source>
        <dbReference type="Proteomes" id="UP000688137"/>
    </source>
</evidence>
<keyword evidence="3" id="KW-1185">Reference proteome</keyword>
<dbReference type="OMA" id="RAACSMG"/>
<dbReference type="EMBL" id="CAJJDM010000002">
    <property type="protein sequence ID" value="CAD8043384.1"/>
    <property type="molecule type" value="Genomic_DNA"/>
</dbReference>
<dbReference type="PANTHER" id="PTHR12121">
    <property type="entry name" value="CARBON CATABOLITE REPRESSOR PROTEIN 4"/>
    <property type="match status" value="1"/>
</dbReference>
<proteinExistence type="predicted"/>
<gene>
    <name evidence="2" type="ORF">PPRIM_AZ9-3.1.T0050035</name>
</gene>
<dbReference type="AlphaFoldDB" id="A0A8S1JML8"/>